<keyword evidence="3" id="KW-0482">Metalloprotease</keyword>
<dbReference type="RefSeq" id="WP_157027112.1">
    <property type="nucleotide sequence ID" value="NZ_WQMS01000011.1"/>
</dbReference>
<feature type="transmembrane region" description="Helical" evidence="1">
    <location>
        <begin position="68"/>
        <end position="90"/>
    </location>
</feature>
<keyword evidence="1" id="KW-0472">Membrane</keyword>
<name>A0A6I4J1G9_9SPHN</name>
<keyword evidence="1" id="KW-1133">Transmembrane helix</keyword>
<feature type="transmembrane region" description="Helical" evidence="1">
    <location>
        <begin position="6"/>
        <end position="22"/>
    </location>
</feature>
<dbReference type="GO" id="GO:0080120">
    <property type="term" value="P:CAAX-box protein maturation"/>
    <property type="evidence" value="ECO:0007669"/>
    <property type="project" value="UniProtKB-ARBA"/>
</dbReference>
<dbReference type="GO" id="GO:0004175">
    <property type="term" value="F:endopeptidase activity"/>
    <property type="evidence" value="ECO:0007669"/>
    <property type="project" value="UniProtKB-ARBA"/>
</dbReference>
<dbReference type="InterPro" id="IPR003675">
    <property type="entry name" value="Rce1/LyrA-like_dom"/>
</dbReference>
<keyword evidence="4" id="KW-1185">Reference proteome</keyword>
<evidence type="ECO:0000259" key="2">
    <source>
        <dbReference type="Pfam" id="PF02517"/>
    </source>
</evidence>
<protein>
    <submittedName>
        <fullName evidence="3">CPBP family intramembrane metalloprotease</fullName>
    </submittedName>
</protein>
<gene>
    <name evidence="3" type="ORF">GON01_09340</name>
</gene>
<evidence type="ECO:0000313" key="3">
    <source>
        <dbReference type="EMBL" id="MVO78136.1"/>
    </source>
</evidence>
<dbReference type="Pfam" id="PF02517">
    <property type="entry name" value="Rce1-like"/>
    <property type="match status" value="1"/>
</dbReference>
<dbReference type="AlphaFoldDB" id="A0A6I4J1G9"/>
<comment type="caution">
    <text evidence="3">The sequence shown here is derived from an EMBL/GenBank/DDBJ whole genome shotgun (WGS) entry which is preliminary data.</text>
</comment>
<feature type="domain" description="CAAX prenyl protease 2/Lysostaphin resistance protein A-like" evidence="2">
    <location>
        <begin position="135"/>
        <end position="237"/>
    </location>
</feature>
<evidence type="ECO:0000256" key="1">
    <source>
        <dbReference type="SAM" id="Phobius"/>
    </source>
</evidence>
<keyword evidence="3" id="KW-0645">Protease</keyword>
<reference evidence="3 4" key="1">
    <citation type="submission" date="2019-12" db="EMBL/GenBank/DDBJ databases">
        <authorList>
            <person name="Huq M.A."/>
        </authorList>
    </citation>
    <scope>NUCLEOTIDE SEQUENCE [LARGE SCALE GENOMIC DNA]</scope>
    <source>
        <strain evidence="3 4">MAH-20</strain>
    </source>
</reference>
<accession>A0A6I4J1G9</accession>
<evidence type="ECO:0000313" key="4">
    <source>
        <dbReference type="Proteomes" id="UP000441389"/>
    </source>
</evidence>
<dbReference type="GO" id="GO:0006508">
    <property type="term" value="P:proteolysis"/>
    <property type="evidence" value="ECO:0007669"/>
    <property type="project" value="UniProtKB-KW"/>
</dbReference>
<dbReference type="GO" id="GO:0008237">
    <property type="term" value="F:metallopeptidase activity"/>
    <property type="evidence" value="ECO:0007669"/>
    <property type="project" value="UniProtKB-KW"/>
</dbReference>
<feature type="transmembrane region" description="Helical" evidence="1">
    <location>
        <begin position="29"/>
        <end position="48"/>
    </location>
</feature>
<proteinExistence type="predicted"/>
<feature type="transmembrane region" description="Helical" evidence="1">
    <location>
        <begin position="172"/>
        <end position="191"/>
    </location>
</feature>
<feature type="transmembrane region" description="Helical" evidence="1">
    <location>
        <begin position="197"/>
        <end position="218"/>
    </location>
</feature>
<organism evidence="3 4">
    <name type="scientific">Sphingomonas horti</name>
    <dbReference type="NCBI Taxonomy" id="2682842"/>
    <lineage>
        <taxon>Bacteria</taxon>
        <taxon>Pseudomonadati</taxon>
        <taxon>Pseudomonadota</taxon>
        <taxon>Alphaproteobacteria</taxon>
        <taxon>Sphingomonadales</taxon>
        <taxon>Sphingomonadaceae</taxon>
        <taxon>Sphingomonas</taxon>
    </lineage>
</organism>
<dbReference type="EMBL" id="WQMS01000011">
    <property type="protein sequence ID" value="MVO78136.1"/>
    <property type="molecule type" value="Genomic_DNA"/>
</dbReference>
<sequence>MTDIAATILLHFGIVIGFAFTLRLSGRTVLFKPLLGGLACTAAYWLIIILSSEAQGMVASLSDLRWNWVGKVCAIFGTLLLIRIIPSLAWREVGLSLGLNPGSVRSTLVVAAILCGFAWLLEAIANDGTDTSVERLLFQSLMPGMDEELFMRGLLLALFVRAFGASRLVAGASFGAAELALTFLFAAGHGLRVVNGAIALDFPAFATTAFLGAGLAWLRQRTGSLAPAILVHNAINLGNSFF</sequence>
<keyword evidence="3" id="KW-0378">Hydrolase</keyword>
<dbReference type="Proteomes" id="UP000441389">
    <property type="component" value="Unassembled WGS sequence"/>
</dbReference>
<keyword evidence="1" id="KW-0812">Transmembrane</keyword>